<dbReference type="OrthoDB" id="2561042at2759"/>
<feature type="region of interest" description="Disordered" evidence="3">
    <location>
        <begin position="83"/>
        <end position="143"/>
    </location>
</feature>
<reference evidence="5 6" key="1">
    <citation type="submission" date="2013-07" db="EMBL/GenBank/DDBJ databases">
        <title>The Genome Sequence of Cryptococcus heveanensis BCC8398.</title>
        <authorList>
            <consortium name="The Broad Institute Genome Sequencing Platform"/>
            <person name="Cuomo C."/>
            <person name="Litvintseva A."/>
            <person name="Chen Y."/>
            <person name="Heitman J."/>
            <person name="Sun S."/>
            <person name="Springer D."/>
            <person name="Dromer F."/>
            <person name="Young S.K."/>
            <person name="Zeng Q."/>
            <person name="Gargeya S."/>
            <person name="Fitzgerald M."/>
            <person name="Abouelleil A."/>
            <person name="Alvarado L."/>
            <person name="Berlin A.M."/>
            <person name="Chapman S.B."/>
            <person name="Dewar J."/>
            <person name="Goldberg J."/>
            <person name="Griggs A."/>
            <person name="Gujja S."/>
            <person name="Hansen M."/>
            <person name="Howarth C."/>
            <person name="Imamovic A."/>
            <person name="Larimer J."/>
            <person name="McCowan C."/>
            <person name="Murphy C."/>
            <person name="Pearson M."/>
            <person name="Priest M."/>
            <person name="Roberts A."/>
            <person name="Saif S."/>
            <person name="Shea T."/>
            <person name="Sykes S."/>
            <person name="Wortman J."/>
            <person name="Nusbaum C."/>
            <person name="Birren B."/>
        </authorList>
    </citation>
    <scope>NUCLEOTIDE SEQUENCE [LARGE SCALE GENOMIC DNA]</scope>
    <source>
        <strain evidence="5 6">BCC8398</strain>
    </source>
</reference>
<gene>
    <name evidence="5" type="ORF">I316_04120</name>
</gene>
<feature type="compositionally biased region" description="Basic and acidic residues" evidence="3">
    <location>
        <begin position="83"/>
        <end position="101"/>
    </location>
</feature>
<evidence type="ECO:0000259" key="4">
    <source>
        <dbReference type="PROSITE" id="PS50048"/>
    </source>
</evidence>
<dbReference type="Proteomes" id="UP000092666">
    <property type="component" value="Unassembled WGS sequence"/>
</dbReference>
<dbReference type="STRING" id="1296120.A0A1B9GSW9"/>
<dbReference type="Gene3D" id="4.10.240.10">
    <property type="entry name" value="Zn(2)-C6 fungal-type DNA-binding domain"/>
    <property type="match status" value="1"/>
</dbReference>
<sequence length="695" mass="77271">MSMSDQLESESPGKEETTNVQVGVGAAANQDEIYKPRFRRSRTGCLRCRKGKHKCDEEKPVCRRCRHSKGECIWPIIHRVRGNEKSRSPDEETINRRREDGQQPVKKRRRKEAARVHVLDQDQGHHAEPTTSKRQGGEGAGKDVYFPLNEEQMVGQGSDFTFDYDSDIARITRTVKNVVTARGSKAGPRQEDVMDLVRAQGGDGSLARMPTEPLVLVFPNDHERELMHHLLCFGNILLYAVPRANQPIQYLNLAQCLANRRGTSIETDAVLLSLLSVAAVHRSSIVMQQEHKYLKSPPVGRWGSPRPGHIALIDHPESDHMPIGSGSEFSQGQVPMRRDEVEGEYRRAVGTQFARLALELCKTGVLLKLASGSRSSSMTSTIPPGSRAVQHKEVNDGLEEISILLLSSTVSIIIAQALNGGTLWQEAYATALTIIGARGGPLRMLESAQRRSNEEIMRVRTLLENLVIVDVCWCLASGSAPTLMTEAFAPWWFDFVQSDEDTVHNSYGVDRGVIEMLNRVNMLVHERKLLITALDPTYLQQHLEKVHDLMLELSVWENDLQKDDGSGRPPRVALGNTVLVHTIKIVIHVDLLNHPHSHPEVQASAESAIGNLGRSSAGSAVVALLLPAIISGSMMFKEEGRDRIRKAIMELRSTTAFAFDVEEALGMLNKLYALRDQGQVDPSWREVMKAGLLLI</sequence>
<name>A0A1B9GSW9_9TREE</name>
<feature type="compositionally biased region" description="Basic and acidic residues" evidence="3">
    <location>
        <begin position="113"/>
        <end position="128"/>
    </location>
</feature>
<evidence type="ECO:0000313" key="5">
    <source>
        <dbReference type="EMBL" id="OCF34170.1"/>
    </source>
</evidence>
<dbReference type="Pfam" id="PF00172">
    <property type="entry name" value="Zn_clus"/>
    <property type="match status" value="1"/>
</dbReference>
<keyword evidence="2" id="KW-0539">Nucleus</keyword>
<dbReference type="Pfam" id="PF11951">
    <property type="entry name" value="Fungal_trans_2"/>
    <property type="match status" value="1"/>
</dbReference>
<dbReference type="CDD" id="cd00067">
    <property type="entry name" value="GAL4"/>
    <property type="match status" value="1"/>
</dbReference>
<comment type="subcellular location">
    <subcellularLocation>
        <location evidence="1">Nucleus</location>
    </subcellularLocation>
</comment>
<protein>
    <recommendedName>
        <fullName evidence="4">Zn(2)-C6 fungal-type domain-containing protein</fullName>
    </recommendedName>
</protein>
<dbReference type="SUPFAM" id="SSF57701">
    <property type="entry name" value="Zn2/Cys6 DNA-binding domain"/>
    <property type="match status" value="1"/>
</dbReference>
<dbReference type="GO" id="GO:0005634">
    <property type="term" value="C:nucleus"/>
    <property type="evidence" value="ECO:0007669"/>
    <property type="project" value="UniProtKB-SubCell"/>
</dbReference>
<keyword evidence="6" id="KW-1185">Reference proteome</keyword>
<evidence type="ECO:0000256" key="3">
    <source>
        <dbReference type="SAM" id="MobiDB-lite"/>
    </source>
</evidence>
<dbReference type="AlphaFoldDB" id="A0A1B9GSW9"/>
<dbReference type="GO" id="GO:0008270">
    <property type="term" value="F:zinc ion binding"/>
    <property type="evidence" value="ECO:0007669"/>
    <property type="project" value="InterPro"/>
</dbReference>
<accession>A0A1B9GSW9</accession>
<dbReference type="EMBL" id="KI669501">
    <property type="protein sequence ID" value="OCF34170.1"/>
    <property type="molecule type" value="Genomic_DNA"/>
</dbReference>
<reference evidence="6" key="2">
    <citation type="submission" date="2013-12" db="EMBL/GenBank/DDBJ databases">
        <title>Evolution of pathogenesis and genome organization in the Tremellales.</title>
        <authorList>
            <person name="Cuomo C."/>
            <person name="Litvintseva A."/>
            <person name="Heitman J."/>
            <person name="Chen Y."/>
            <person name="Sun S."/>
            <person name="Springer D."/>
            <person name="Dromer F."/>
            <person name="Young S."/>
            <person name="Zeng Q."/>
            <person name="Chapman S."/>
            <person name="Gujja S."/>
            <person name="Saif S."/>
            <person name="Birren B."/>
        </authorList>
    </citation>
    <scope>NUCLEOTIDE SEQUENCE [LARGE SCALE GENOMIC DNA]</scope>
    <source>
        <strain evidence="6">BCC8398</strain>
    </source>
</reference>
<dbReference type="InterPro" id="IPR021858">
    <property type="entry name" value="Fun_TF"/>
</dbReference>
<dbReference type="PANTHER" id="PTHR37534">
    <property type="entry name" value="TRANSCRIPTIONAL ACTIVATOR PROTEIN UGA3"/>
    <property type="match status" value="1"/>
</dbReference>
<evidence type="ECO:0000256" key="2">
    <source>
        <dbReference type="ARBA" id="ARBA00023242"/>
    </source>
</evidence>
<feature type="region of interest" description="Disordered" evidence="3">
    <location>
        <begin position="1"/>
        <end position="24"/>
    </location>
</feature>
<dbReference type="PROSITE" id="PS50048">
    <property type="entry name" value="ZN2_CY6_FUNGAL_2"/>
    <property type="match status" value="1"/>
</dbReference>
<dbReference type="GO" id="GO:0000981">
    <property type="term" value="F:DNA-binding transcription factor activity, RNA polymerase II-specific"/>
    <property type="evidence" value="ECO:0007669"/>
    <property type="project" value="InterPro"/>
</dbReference>
<evidence type="ECO:0000256" key="1">
    <source>
        <dbReference type="ARBA" id="ARBA00004123"/>
    </source>
</evidence>
<dbReference type="InterPro" id="IPR036864">
    <property type="entry name" value="Zn2-C6_fun-type_DNA-bd_sf"/>
</dbReference>
<proteinExistence type="predicted"/>
<dbReference type="PANTHER" id="PTHR37534:SF20">
    <property type="entry name" value="PRO1A C6 ZINK-FINGER PROTEIN"/>
    <property type="match status" value="1"/>
</dbReference>
<dbReference type="PROSITE" id="PS00463">
    <property type="entry name" value="ZN2_CY6_FUNGAL_1"/>
    <property type="match status" value="1"/>
</dbReference>
<dbReference type="SMART" id="SM00066">
    <property type="entry name" value="GAL4"/>
    <property type="match status" value="1"/>
</dbReference>
<dbReference type="InterPro" id="IPR001138">
    <property type="entry name" value="Zn2Cys6_DnaBD"/>
</dbReference>
<organism evidence="5 6">
    <name type="scientific">Kwoniella heveanensis BCC8398</name>
    <dbReference type="NCBI Taxonomy" id="1296120"/>
    <lineage>
        <taxon>Eukaryota</taxon>
        <taxon>Fungi</taxon>
        <taxon>Dikarya</taxon>
        <taxon>Basidiomycota</taxon>
        <taxon>Agaricomycotina</taxon>
        <taxon>Tremellomycetes</taxon>
        <taxon>Tremellales</taxon>
        <taxon>Cryptococcaceae</taxon>
        <taxon>Kwoniella</taxon>
    </lineage>
</organism>
<evidence type="ECO:0000313" key="6">
    <source>
        <dbReference type="Proteomes" id="UP000092666"/>
    </source>
</evidence>
<feature type="domain" description="Zn(2)-C6 fungal-type" evidence="4">
    <location>
        <begin position="44"/>
        <end position="74"/>
    </location>
</feature>